<name>A0A7H0LGB8_9SPHN</name>
<evidence type="ECO:0000256" key="2">
    <source>
        <dbReference type="SAM" id="SignalP"/>
    </source>
</evidence>
<sequence>MKTIRKALLVAGTALLAAGLAACSGSEPAPAPTENSEAISEPTPEPSASPTPEASPVIETNSTAEAAPEPTAVAPDEQMLDDASATGMTARTSRGEPATDDTAATSNDQSK</sequence>
<dbReference type="EMBL" id="CP061038">
    <property type="protein sequence ID" value="QNQ08721.1"/>
    <property type="molecule type" value="Genomic_DNA"/>
</dbReference>
<accession>A0A7H0LGB8</accession>
<keyword evidence="4" id="KW-1185">Reference proteome</keyword>
<feature type="compositionally biased region" description="Low complexity" evidence="1">
    <location>
        <begin position="50"/>
        <end position="75"/>
    </location>
</feature>
<evidence type="ECO:0000313" key="3">
    <source>
        <dbReference type="EMBL" id="QNQ08721.1"/>
    </source>
</evidence>
<gene>
    <name evidence="3" type="ORF">H3Z74_18580</name>
</gene>
<feature type="chain" id="PRO_5028854970" evidence="2">
    <location>
        <begin position="32"/>
        <end position="111"/>
    </location>
</feature>
<evidence type="ECO:0000256" key="1">
    <source>
        <dbReference type="SAM" id="MobiDB-lite"/>
    </source>
</evidence>
<protein>
    <submittedName>
        <fullName evidence="3">Uncharacterized protein</fullName>
    </submittedName>
</protein>
<feature type="region of interest" description="Disordered" evidence="1">
    <location>
        <begin position="23"/>
        <end position="111"/>
    </location>
</feature>
<feature type="signal peptide" evidence="2">
    <location>
        <begin position="1"/>
        <end position="31"/>
    </location>
</feature>
<feature type="compositionally biased region" description="Polar residues" evidence="1">
    <location>
        <begin position="102"/>
        <end position="111"/>
    </location>
</feature>
<evidence type="ECO:0000313" key="4">
    <source>
        <dbReference type="Proteomes" id="UP000516148"/>
    </source>
</evidence>
<dbReference type="KEGG" id="spap:H3Z74_18580"/>
<proteinExistence type="predicted"/>
<dbReference type="PROSITE" id="PS51257">
    <property type="entry name" value="PROKAR_LIPOPROTEIN"/>
    <property type="match status" value="1"/>
</dbReference>
<dbReference type="AlphaFoldDB" id="A0A7H0LGB8"/>
<reference evidence="3 4" key="1">
    <citation type="submission" date="2020-09" db="EMBL/GenBank/DDBJ databases">
        <title>Sphingomonas sp., a new species isolated from pork steak.</title>
        <authorList>
            <person name="Heidler von Heilborn D."/>
        </authorList>
    </citation>
    <scope>NUCLEOTIDE SEQUENCE [LARGE SCALE GENOMIC DNA]</scope>
    <source>
        <strain evidence="4">S8-3T</strain>
    </source>
</reference>
<organism evidence="3 4">
    <name type="scientific">Sphingomonas alpina</name>
    <dbReference type="NCBI Taxonomy" id="653931"/>
    <lineage>
        <taxon>Bacteria</taxon>
        <taxon>Pseudomonadati</taxon>
        <taxon>Pseudomonadota</taxon>
        <taxon>Alphaproteobacteria</taxon>
        <taxon>Sphingomonadales</taxon>
        <taxon>Sphingomonadaceae</taxon>
        <taxon>Sphingomonas</taxon>
    </lineage>
</organism>
<dbReference type="Proteomes" id="UP000516148">
    <property type="component" value="Chromosome"/>
</dbReference>
<keyword evidence="2" id="KW-0732">Signal</keyword>
<dbReference type="RefSeq" id="WP_187761048.1">
    <property type="nucleotide sequence ID" value="NZ_CP061038.1"/>
</dbReference>